<evidence type="ECO:0000313" key="2">
    <source>
        <dbReference type="Proteomes" id="UP000226525"/>
    </source>
</evidence>
<proteinExistence type="predicted"/>
<organism evidence="1 2">
    <name type="scientific">SAR324 cluster bacterium</name>
    <dbReference type="NCBI Taxonomy" id="2024889"/>
    <lineage>
        <taxon>Bacteria</taxon>
        <taxon>Deltaproteobacteria</taxon>
        <taxon>SAR324 cluster</taxon>
    </lineage>
</organism>
<dbReference type="Proteomes" id="UP000226525">
    <property type="component" value="Unassembled WGS sequence"/>
</dbReference>
<comment type="caution">
    <text evidence="1">The sequence shown here is derived from an EMBL/GenBank/DDBJ whole genome shotgun (WGS) entry which is preliminary data.</text>
</comment>
<protein>
    <submittedName>
        <fullName evidence="1">Uncharacterized protein</fullName>
    </submittedName>
</protein>
<evidence type="ECO:0000313" key="1">
    <source>
        <dbReference type="EMBL" id="MAH62679.1"/>
    </source>
</evidence>
<gene>
    <name evidence="1" type="ORF">CMN54_04365</name>
</gene>
<reference evidence="2" key="1">
    <citation type="submission" date="2017-09" db="EMBL/GenBank/DDBJ databases">
        <title>The Reconstruction of 2,631 Draft Metagenome-Assembled Genomes from the Global Oceans.</title>
        <authorList>
            <person name="Tully B.J."/>
            <person name="Graham E.D."/>
            <person name="Heidelberg J.F."/>
        </authorList>
    </citation>
    <scope>NUCLEOTIDE SEQUENCE [LARGE SCALE GENOMIC DNA]</scope>
</reference>
<accession>A0A2D6YHM3</accession>
<sequence length="99" mass="11332">MKKSNQLLVKTDNLARIPKLVKQMKKSEIENQLLFSLGIFVTTCGSEGEVILVLRILQRNTACIVRHWLARCWVQFCAAETMSGFPNSFVCDMTIQRQN</sequence>
<name>A0A2D6YHM3_9DELT</name>
<dbReference type="AlphaFoldDB" id="A0A2D6YHM3"/>
<dbReference type="EMBL" id="NZEX01000045">
    <property type="protein sequence ID" value="MAH62679.1"/>
    <property type="molecule type" value="Genomic_DNA"/>
</dbReference>